<keyword evidence="3" id="KW-1185">Reference proteome</keyword>
<proteinExistence type="predicted"/>
<dbReference type="Gene3D" id="2.40.70.10">
    <property type="entry name" value="Acid Proteases"/>
    <property type="match status" value="1"/>
</dbReference>
<dbReference type="PROSITE" id="PS00141">
    <property type="entry name" value="ASP_PROTEASE"/>
    <property type="match status" value="1"/>
</dbReference>
<organism evidence="2 3">
    <name type="scientific">Lasius niger</name>
    <name type="common">Black garden ant</name>
    <dbReference type="NCBI Taxonomy" id="67767"/>
    <lineage>
        <taxon>Eukaryota</taxon>
        <taxon>Metazoa</taxon>
        <taxon>Ecdysozoa</taxon>
        <taxon>Arthropoda</taxon>
        <taxon>Hexapoda</taxon>
        <taxon>Insecta</taxon>
        <taxon>Pterygota</taxon>
        <taxon>Neoptera</taxon>
        <taxon>Endopterygota</taxon>
        <taxon>Hymenoptera</taxon>
        <taxon>Apocrita</taxon>
        <taxon>Aculeata</taxon>
        <taxon>Formicoidea</taxon>
        <taxon>Formicidae</taxon>
        <taxon>Formicinae</taxon>
        <taxon>Lasius</taxon>
        <taxon>Lasius</taxon>
    </lineage>
</organism>
<dbReference type="Proteomes" id="UP000036403">
    <property type="component" value="Unassembled WGS sequence"/>
</dbReference>
<dbReference type="InterPro" id="IPR021109">
    <property type="entry name" value="Peptidase_aspartic_dom_sf"/>
</dbReference>
<evidence type="ECO:0000256" key="1">
    <source>
        <dbReference type="SAM" id="MobiDB-lite"/>
    </source>
</evidence>
<comment type="caution">
    <text evidence="2">The sequence shown here is derived from an EMBL/GenBank/DDBJ whole genome shotgun (WGS) entry which is preliminary data.</text>
</comment>
<dbReference type="OrthoDB" id="8056871at2759"/>
<sequence length="177" mass="19426">MLKGWGIYPRLPSADGKPAPSRGDSGSYPSREHRIRFNPRPHLKLRVLDRYLWALLDSGSEISFISTATAGLAKKHGYPLYPVNKQINLANGAPVTIDHIVTLPLITARHTIRHRFQVLPNLGSPVLINIDLWAKLRLNLPSPPPFAATATCSTVGDLRGHHATNPRREPAPPPVPG</sequence>
<dbReference type="GO" id="GO:0006508">
    <property type="term" value="P:proteolysis"/>
    <property type="evidence" value="ECO:0007669"/>
    <property type="project" value="InterPro"/>
</dbReference>
<evidence type="ECO:0008006" key="4">
    <source>
        <dbReference type="Google" id="ProtNLM"/>
    </source>
</evidence>
<dbReference type="CDD" id="cd00303">
    <property type="entry name" value="retropepsin_like"/>
    <property type="match status" value="1"/>
</dbReference>
<dbReference type="AlphaFoldDB" id="A0A0J7KAL7"/>
<evidence type="ECO:0000313" key="2">
    <source>
        <dbReference type="EMBL" id="KMQ87324.1"/>
    </source>
</evidence>
<dbReference type="InterPro" id="IPR001969">
    <property type="entry name" value="Aspartic_peptidase_AS"/>
</dbReference>
<dbReference type="PaxDb" id="67767-A0A0J7KAL7"/>
<protein>
    <recommendedName>
        <fullName evidence="4">Peptidase A2 domain-containing protein</fullName>
    </recommendedName>
</protein>
<accession>A0A0J7KAL7</accession>
<name>A0A0J7KAL7_LASNI</name>
<feature type="region of interest" description="Disordered" evidence="1">
    <location>
        <begin position="157"/>
        <end position="177"/>
    </location>
</feature>
<evidence type="ECO:0000313" key="3">
    <source>
        <dbReference type="Proteomes" id="UP000036403"/>
    </source>
</evidence>
<dbReference type="EMBL" id="LBMM01010673">
    <property type="protein sequence ID" value="KMQ87324.1"/>
    <property type="molecule type" value="Genomic_DNA"/>
</dbReference>
<dbReference type="GO" id="GO:0004190">
    <property type="term" value="F:aspartic-type endopeptidase activity"/>
    <property type="evidence" value="ECO:0007669"/>
    <property type="project" value="InterPro"/>
</dbReference>
<dbReference type="SUPFAM" id="SSF50630">
    <property type="entry name" value="Acid proteases"/>
    <property type="match status" value="1"/>
</dbReference>
<gene>
    <name evidence="2" type="ORF">RF55_13421</name>
</gene>
<feature type="region of interest" description="Disordered" evidence="1">
    <location>
        <begin position="13"/>
        <end position="33"/>
    </location>
</feature>
<reference evidence="2 3" key="1">
    <citation type="submission" date="2015-04" db="EMBL/GenBank/DDBJ databases">
        <title>Lasius niger genome sequencing.</title>
        <authorList>
            <person name="Konorov E.A."/>
            <person name="Nikitin M.A."/>
            <person name="Kirill M.V."/>
            <person name="Chang P."/>
        </authorList>
    </citation>
    <scope>NUCLEOTIDE SEQUENCE [LARGE SCALE GENOMIC DNA]</scope>
    <source>
        <tissue evidence="2">Whole</tissue>
    </source>
</reference>